<proteinExistence type="predicted"/>
<keyword evidence="3" id="KW-1185">Reference proteome</keyword>
<dbReference type="Proteomes" id="UP001597169">
    <property type="component" value="Unassembled WGS sequence"/>
</dbReference>
<keyword evidence="1" id="KW-0732">Signal</keyword>
<reference evidence="3" key="1">
    <citation type="journal article" date="2019" name="Int. J. Syst. Evol. Microbiol.">
        <title>The Global Catalogue of Microorganisms (GCM) 10K type strain sequencing project: providing services to taxonomists for standard genome sequencing and annotation.</title>
        <authorList>
            <consortium name="The Broad Institute Genomics Platform"/>
            <consortium name="The Broad Institute Genome Sequencing Center for Infectious Disease"/>
            <person name="Wu L."/>
            <person name="Ma J."/>
        </authorList>
    </citation>
    <scope>NUCLEOTIDE SEQUENCE [LARGE SCALE GENOMIC DNA]</scope>
    <source>
        <strain evidence="3">CCUG 53519</strain>
    </source>
</reference>
<evidence type="ECO:0000313" key="2">
    <source>
        <dbReference type="EMBL" id="MFD1127903.1"/>
    </source>
</evidence>
<evidence type="ECO:0000256" key="1">
    <source>
        <dbReference type="SAM" id="SignalP"/>
    </source>
</evidence>
<name>A0ABW3PSU2_9BACL</name>
<dbReference type="EMBL" id="JBHTKX010000001">
    <property type="protein sequence ID" value="MFD1127903.1"/>
    <property type="molecule type" value="Genomic_DNA"/>
</dbReference>
<protein>
    <recommendedName>
        <fullName evidence="4">YycO</fullName>
    </recommendedName>
</protein>
<feature type="chain" id="PRO_5045811466" description="YycO" evidence="1">
    <location>
        <begin position="25"/>
        <end position="260"/>
    </location>
</feature>
<evidence type="ECO:0000313" key="3">
    <source>
        <dbReference type="Proteomes" id="UP001597169"/>
    </source>
</evidence>
<dbReference type="SUPFAM" id="SSF54001">
    <property type="entry name" value="Cysteine proteinases"/>
    <property type="match status" value="1"/>
</dbReference>
<accession>A0ABW3PSU2</accession>
<dbReference type="Gene3D" id="3.90.1720.10">
    <property type="entry name" value="endopeptidase domain like (from Nostoc punctiforme)"/>
    <property type="match status" value="1"/>
</dbReference>
<organism evidence="2 3">
    <name type="scientific">Paenibacillus provencensis</name>
    <dbReference type="NCBI Taxonomy" id="441151"/>
    <lineage>
        <taxon>Bacteria</taxon>
        <taxon>Bacillati</taxon>
        <taxon>Bacillota</taxon>
        <taxon>Bacilli</taxon>
        <taxon>Bacillales</taxon>
        <taxon>Paenibacillaceae</taxon>
        <taxon>Paenibacillus</taxon>
    </lineage>
</organism>
<feature type="signal peptide" evidence="1">
    <location>
        <begin position="1"/>
        <end position="24"/>
    </location>
</feature>
<dbReference type="InterPro" id="IPR038765">
    <property type="entry name" value="Papain-like_cys_pep_sf"/>
</dbReference>
<dbReference type="RefSeq" id="WP_139236966.1">
    <property type="nucleotide sequence ID" value="NZ_JBHTKX010000001.1"/>
</dbReference>
<comment type="caution">
    <text evidence="2">The sequence shown here is derived from an EMBL/GenBank/DDBJ whole genome shotgun (WGS) entry which is preliminary data.</text>
</comment>
<gene>
    <name evidence="2" type="ORF">ACFQ3J_06935</name>
</gene>
<evidence type="ECO:0008006" key="4">
    <source>
        <dbReference type="Google" id="ProtNLM"/>
    </source>
</evidence>
<sequence length="260" mass="28549">MRKRIAGFLLSMALMLTVPFQAVGAESVDKLDQIISLHGNGLTKEELKESLSDYSDQEGITQDQAADQILKELQTSKAAIEPMRTITEIPEKDKAAVSLYSSQINPFSNNGNDGSYQLIQSRKGTFFYQPAATWGFTHGHIGMYYTTTTIIEAANPDDGIRTASVANRKVAKGSRVMSTSLTTLTEDSNAANWAYSKKGNGYNSNFAVNRSCGGPKYNCSQLVWCSFKQKAGIDLDKNKGAGVYPNDIRDHANVYDIKVY</sequence>